<evidence type="ECO:0000313" key="2">
    <source>
        <dbReference type="Proteomes" id="UP001064048"/>
    </source>
</evidence>
<keyword evidence="2" id="KW-1185">Reference proteome</keyword>
<evidence type="ECO:0000313" key="1">
    <source>
        <dbReference type="EMBL" id="KAI8432175.1"/>
    </source>
</evidence>
<name>A0ACC0K7E2_CHOFU</name>
<protein>
    <submittedName>
        <fullName evidence="1">Uncharacterized protein</fullName>
    </submittedName>
</protein>
<gene>
    <name evidence="1" type="ORF">MSG28_004638</name>
</gene>
<organism evidence="1 2">
    <name type="scientific">Choristoneura fumiferana</name>
    <name type="common">Spruce budworm moth</name>
    <name type="synonym">Archips fumiferana</name>
    <dbReference type="NCBI Taxonomy" id="7141"/>
    <lineage>
        <taxon>Eukaryota</taxon>
        <taxon>Metazoa</taxon>
        <taxon>Ecdysozoa</taxon>
        <taxon>Arthropoda</taxon>
        <taxon>Hexapoda</taxon>
        <taxon>Insecta</taxon>
        <taxon>Pterygota</taxon>
        <taxon>Neoptera</taxon>
        <taxon>Endopterygota</taxon>
        <taxon>Lepidoptera</taxon>
        <taxon>Glossata</taxon>
        <taxon>Ditrysia</taxon>
        <taxon>Tortricoidea</taxon>
        <taxon>Tortricidae</taxon>
        <taxon>Tortricinae</taxon>
        <taxon>Choristoneura</taxon>
    </lineage>
</organism>
<sequence>MKFAKDFLGSESIAQKVAEFVVRAFQNSNNPGSANRRKPYDANDQDFSGENFAEENRPHYQVDEVPNPLTPLKNIVRLFGLQPNQISAVAVNALVFVAQMISTFLAGPKRPNQQYRFEDTTQWILNKNSRKLQDIITAARNESLPDILEDIIKEQTDEETSCIRLLVCKITPYVTKMQKAVFGKEKLDEVKIRGADSMYRHLPAASEVEDRSAICERKYRECDLNE</sequence>
<comment type="caution">
    <text evidence="1">The sequence shown here is derived from an EMBL/GenBank/DDBJ whole genome shotgun (WGS) entry which is preliminary data.</text>
</comment>
<dbReference type="Proteomes" id="UP001064048">
    <property type="component" value="Chromosome 7"/>
</dbReference>
<accession>A0ACC0K7E2</accession>
<reference evidence="1 2" key="1">
    <citation type="journal article" date="2022" name="Genome Biol. Evol.">
        <title>The Spruce Budworm Genome: Reconstructing the Evolutionary History of Antifreeze Proteins.</title>
        <authorList>
            <person name="Beliveau C."/>
            <person name="Gagne P."/>
            <person name="Picq S."/>
            <person name="Vernygora O."/>
            <person name="Keeling C.I."/>
            <person name="Pinkney K."/>
            <person name="Doucet D."/>
            <person name="Wen F."/>
            <person name="Johnston J.S."/>
            <person name="Maaroufi H."/>
            <person name="Boyle B."/>
            <person name="Laroche J."/>
            <person name="Dewar K."/>
            <person name="Juretic N."/>
            <person name="Blackburn G."/>
            <person name="Nisole A."/>
            <person name="Brunet B."/>
            <person name="Brandao M."/>
            <person name="Lumley L."/>
            <person name="Duan J."/>
            <person name="Quan G."/>
            <person name="Lucarotti C.J."/>
            <person name="Roe A.D."/>
            <person name="Sperling F.A.H."/>
            <person name="Levesque R.C."/>
            <person name="Cusson M."/>
        </authorList>
    </citation>
    <scope>NUCLEOTIDE SEQUENCE [LARGE SCALE GENOMIC DNA]</scope>
    <source>
        <strain evidence="1">Glfc:IPQL:Cfum</strain>
    </source>
</reference>
<dbReference type="EMBL" id="CM046107">
    <property type="protein sequence ID" value="KAI8432175.1"/>
    <property type="molecule type" value="Genomic_DNA"/>
</dbReference>
<proteinExistence type="predicted"/>